<comment type="caution">
    <text evidence="3">The sequence shown here is derived from an EMBL/GenBank/DDBJ whole genome shotgun (WGS) entry which is preliminary data.</text>
</comment>
<proteinExistence type="predicted"/>
<organism evidence="3 4">
    <name type="scientific">Seminavis robusta</name>
    <dbReference type="NCBI Taxonomy" id="568900"/>
    <lineage>
        <taxon>Eukaryota</taxon>
        <taxon>Sar</taxon>
        <taxon>Stramenopiles</taxon>
        <taxon>Ochrophyta</taxon>
        <taxon>Bacillariophyta</taxon>
        <taxon>Bacillariophyceae</taxon>
        <taxon>Bacillariophycidae</taxon>
        <taxon>Naviculales</taxon>
        <taxon>Naviculaceae</taxon>
        <taxon>Seminavis</taxon>
    </lineage>
</organism>
<reference evidence="3" key="1">
    <citation type="submission" date="2020-06" db="EMBL/GenBank/DDBJ databases">
        <authorList>
            <consortium name="Plant Systems Biology data submission"/>
        </authorList>
    </citation>
    <scope>NUCLEOTIDE SEQUENCE</scope>
    <source>
        <strain evidence="3">D6</strain>
    </source>
</reference>
<dbReference type="InterPro" id="IPR049213">
    <property type="entry name" value="DUF6816"/>
</dbReference>
<dbReference type="Pfam" id="PF20670">
    <property type="entry name" value="DUF6816"/>
    <property type="match status" value="1"/>
</dbReference>
<dbReference type="EMBL" id="CAICTM010000814">
    <property type="protein sequence ID" value="CAB9516923.1"/>
    <property type="molecule type" value="Genomic_DNA"/>
</dbReference>
<feature type="region of interest" description="Disordered" evidence="1">
    <location>
        <begin position="223"/>
        <end position="247"/>
    </location>
</feature>
<dbReference type="Proteomes" id="UP001153069">
    <property type="component" value="Unassembled WGS sequence"/>
</dbReference>
<keyword evidence="4" id="KW-1185">Reference proteome</keyword>
<evidence type="ECO:0000313" key="3">
    <source>
        <dbReference type="EMBL" id="CAB9516923.1"/>
    </source>
</evidence>
<evidence type="ECO:0000256" key="1">
    <source>
        <dbReference type="SAM" id="MobiDB-lite"/>
    </source>
</evidence>
<name>A0A9N8HIX4_9STRA</name>
<feature type="domain" description="DUF6816" evidence="2">
    <location>
        <begin position="83"/>
        <end position="305"/>
    </location>
</feature>
<sequence length="310" mass="34427">MFGRLETSKHIIPDETECSSRRDALSKLILLPVLSSTPEFSWAATDSPFSFQQAESSQLAVGLLEARVTENVLSPPPYGMEVPDIIYPSWFQGTWQISSRTTDVQAPCGAALFGGNATLERAKNEIGTTLQYDARFISTTTSTGAIVADRYYNVQSIAKAAMGEFSVMDIPVATPNKLTCVLLPKGSPRMLQVDLIALNRRQETISDLQFDCSEVTREIVAPVNNNNAPPQQQPQSNNNNNNNNNPILKEIETTSLYTYNPSKNEITCQQRSATFLLPSQTSPIAYKMWEAARGRPIDTRFYQVRYTKKG</sequence>
<dbReference type="AlphaFoldDB" id="A0A9N8HIX4"/>
<evidence type="ECO:0000259" key="2">
    <source>
        <dbReference type="Pfam" id="PF20670"/>
    </source>
</evidence>
<evidence type="ECO:0000313" key="4">
    <source>
        <dbReference type="Proteomes" id="UP001153069"/>
    </source>
</evidence>
<accession>A0A9N8HIX4</accession>
<gene>
    <name evidence="3" type="ORF">SEMRO_815_G206580.1</name>
</gene>
<protein>
    <recommendedName>
        <fullName evidence="2">DUF6816 domain-containing protein</fullName>
    </recommendedName>
</protein>
<dbReference type="OrthoDB" id="40262at2759"/>
<feature type="compositionally biased region" description="Low complexity" evidence="1">
    <location>
        <begin position="224"/>
        <end position="246"/>
    </location>
</feature>